<accession>A0AAW4MPE5</accession>
<comment type="caution">
    <text evidence="1">The sequence shown here is derived from an EMBL/GenBank/DDBJ whole genome shotgun (WGS) entry which is preliminary data.</text>
</comment>
<name>A0AAW4MPE5_9FIRM</name>
<organism evidence="1 3">
    <name type="scientific">Catenibacterium mitsuokai</name>
    <dbReference type="NCBI Taxonomy" id="100886"/>
    <lineage>
        <taxon>Bacteria</taxon>
        <taxon>Bacillati</taxon>
        <taxon>Bacillota</taxon>
        <taxon>Erysipelotrichia</taxon>
        <taxon>Erysipelotrichales</taxon>
        <taxon>Coprobacillaceae</taxon>
        <taxon>Catenibacterium</taxon>
    </lineage>
</organism>
<proteinExistence type="predicted"/>
<dbReference type="Proteomes" id="UP001196408">
    <property type="component" value="Unassembled WGS sequence"/>
</dbReference>
<dbReference type="EMBL" id="JAHOEF010000006">
    <property type="protein sequence ID" value="MBV3381965.1"/>
    <property type="molecule type" value="Genomic_DNA"/>
</dbReference>
<dbReference type="GeneID" id="301322714"/>
<sequence length="87" mass="9818">MIGTVDFNMILELNHLLKKKGYDYSVHSIGGCASCGLNLRCEGEESDLEDVMKVINDFLKKKWLKAVPSLEDPYTLGIISTFHKEVK</sequence>
<reference evidence="1 4" key="1">
    <citation type="submission" date="2021-06" db="EMBL/GenBank/DDBJ databases">
        <title>Collection of gut derived symbiotic bacterial strains cultured from healthy donors.</title>
        <authorList>
            <person name="Lin H."/>
            <person name="Littmann E."/>
            <person name="Pamer E.G."/>
        </authorList>
    </citation>
    <scope>NUCLEOTIDE SEQUENCE</scope>
    <source>
        <strain evidence="2 4">MSK.21.70</strain>
        <strain evidence="1">MSK.21.82</strain>
    </source>
</reference>
<keyword evidence="4" id="KW-1185">Reference proteome</keyword>
<dbReference type="EMBL" id="JAHOEL010000006">
    <property type="protein sequence ID" value="MBV3391990.1"/>
    <property type="molecule type" value="Genomic_DNA"/>
</dbReference>
<evidence type="ECO:0000313" key="2">
    <source>
        <dbReference type="EMBL" id="MBV3391990.1"/>
    </source>
</evidence>
<dbReference type="RefSeq" id="WP_217747029.1">
    <property type="nucleotide sequence ID" value="NZ_JAHOEB010000006.1"/>
</dbReference>
<evidence type="ECO:0000313" key="3">
    <source>
        <dbReference type="Proteomes" id="UP001196408"/>
    </source>
</evidence>
<protein>
    <recommendedName>
        <fullName evidence="5">DUF1858 domain-containing protein</fullName>
    </recommendedName>
</protein>
<dbReference type="Proteomes" id="UP001197492">
    <property type="component" value="Unassembled WGS sequence"/>
</dbReference>
<evidence type="ECO:0000313" key="4">
    <source>
        <dbReference type="Proteomes" id="UP001197492"/>
    </source>
</evidence>
<dbReference type="AlphaFoldDB" id="A0AAW4MPE5"/>
<evidence type="ECO:0000313" key="1">
    <source>
        <dbReference type="EMBL" id="MBV3381965.1"/>
    </source>
</evidence>
<evidence type="ECO:0008006" key="5">
    <source>
        <dbReference type="Google" id="ProtNLM"/>
    </source>
</evidence>
<gene>
    <name evidence="1" type="ORF">KSV97_01735</name>
    <name evidence="2" type="ORF">KSW06_01750</name>
</gene>